<name>A0A9X2LMF3_9ACTN</name>
<feature type="compositionally biased region" description="Basic residues" evidence="1">
    <location>
        <begin position="837"/>
        <end position="857"/>
    </location>
</feature>
<organism evidence="2 3">
    <name type="scientific">Streptomyces telluris</name>
    <dbReference type="NCBI Taxonomy" id="2720021"/>
    <lineage>
        <taxon>Bacteria</taxon>
        <taxon>Bacillati</taxon>
        <taxon>Actinomycetota</taxon>
        <taxon>Actinomycetes</taxon>
        <taxon>Kitasatosporales</taxon>
        <taxon>Streptomycetaceae</taxon>
        <taxon>Streptomyces</taxon>
    </lineage>
</organism>
<dbReference type="AlphaFoldDB" id="A0A9X2LMF3"/>
<evidence type="ECO:0000256" key="1">
    <source>
        <dbReference type="SAM" id="MobiDB-lite"/>
    </source>
</evidence>
<comment type="caution">
    <text evidence="2">The sequence shown here is derived from an EMBL/GenBank/DDBJ whole genome shotgun (WGS) entry which is preliminary data.</text>
</comment>
<evidence type="ECO:0000313" key="3">
    <source>
        <dbReference type="Proteomes" id="UP001142374"/>
    </source>
</evidence>
<feature type="compositionally biased region" description="Pro residues" evidence="1">
    <location>
        <begin position="814"/>
        <end position="823"/>
    </location>
</feature>
<evidence type="ECO:0000313" key="2">
    <source>
        <dbReference type="EMBL" id="MCQ8773918.1"/>
    </source>
</evidence>
<accession>A0A9X2LMF3</accession>
<keyword evidence="3" id="KW-1185">Reference proteome</keyword>
<sequence>MNDGLGTVRVTADWAVLGKHPGQAMGYDVLDGSLPRGRAKLYLWGATTGVPDSRAPAESLPWRVFLGSVSTDPTPVCAVVETTWDGRTDGTGAPSYTWRLLLLDWSEASAAGLTWSALDRVLPGDRPLATGAGVVLTACRAQAAELAAVVDRLSFEWAARVAAQLLDNRQVAITMPPGAALPDPSERVRVLDAICSLLPYGCRAWLSAATWTGRSEHDLRLVFAATAPTGRLEVRLGAGLPPEPQGAAAHGYLAELLRLRESGRSTADLVAHLLGAVDVIAAGSPEDAVRALREADLPDAVVAQILRGEGDLRDVRRLLELHPAHTLGEIRLGAVVPFLARSALGGGSDLAQALLQQHWGPSTPHLLARDVVLTGSTQDSFTWARRYLSLASAMEPEHPGAFGELFTALVGATNQDPTWTGTLVYMVENEFGRTTEAADRLLLRSREAGLAWLRTLLKNETRDLKPLRRLTERARHTAGSTRGWLLFAGVLAGLHPPEQASPVDAAEFLNAADDAWRTALDLAEAGGGPEVTGLMWPRLEDVAQRSEGRLHLLPALDRLVPPGRPGTPPGTAAEADLLRALVGQTADGARIPAAMPRLQHLTDPGARAAYASALVRRIGYDYELKRVAVEALLGDAPDASSWQVLRLLMEQWPTAESLVGELLGRRLTEDPHRWLALVLPDGLVAVLECRYHLDWLRPVRDFRNALRDEAPFETLARIIAEASPHHRIPQQLLDEIAVCLTGWHPRDGYFLGMALDAAVPGLGRELYAALARAEGGRAVCERLAEFIRGEMADLQEVLEAVEGPPRFAPRMPAAHPPPPPTAAPPGAAEHPAAHPGHAQKRGRFWHIPHPRRFRDPL</sequence>
<protein>
    <submittedName>
        <fullName evidence="2">Uncharacterized protein</fullName>
    </submittedName>
</protein>
<proteinExistence type="predicted"/>
<dbReference type="Proteomes" id="UP001142374">
    <property type="component" value="Unassembled WGS sequence"/>
</dbReference>
<gene>
    <name evidence="2" type="ORF">NQU55_29780</name>
</gene>
<feature type="region of interest" description="Disordered" evidence="1">
    <location>
        <begin position="805"/>
        <end position="857"/>
    </location>
</feature>
<feature type="compositionally biased region" description="Low complexity" evidence="1">
    <location>
        <begin position="824"/>
        <end position="836"/>
    </location>
</feature>
<dbReference type="RefSeq" id="WP_256791503.1">
    <property type="nucleotide sequence ID" value="NZ_JANIID010000035.1"/>
</dbReference>
<reference evidence="2" key="1">
    <citation type="submission" date="2022-06" db="EMBL/GenBank/DDBJ databases">
        <title>WGS of actinobacteria.</title>
        <authorList>
            <person name="Thawai C."/>
        </authorList>
    </citation>
    <scope>NUCLEOTIDE SEQUENCE</scope>
    <source>
        <strain evidence="2">AA8</strain>
    </source>
</reference>
<dbReference type="EMBL" id="JANIID010000035">
    <property type="protein sequence ID" value="MCQ8773918.1"/>
    <property type="molecule type" value="Genomic_DNA"/>
</dbReference>